<accession>A0A0B1RSM8</accession>
<organism evidence="2 3">
    <name type="scientific">Oesophagostomum dentatum</name>
    <name type="common">Nodular worm</name>
    <dbReference type="NCBI Taxonomy" id="61180"/>
    <lineage>
        <taxon>Eukaryota</taxon>
        <taxon>Metazoa</taxon>
        <taxon>Ecdysozoa</taxon>
        <taxon>Nematoda</taxon>
        <taxon>Chromadorea</taxon>
        <taxon>Rhabditida</taxon>
        <taxon>Rhabditina</taxon>
        <taxon>Rhabditomorpha</taxon>
        <taxon>Strongyloidea</taxon>
        <taxon>Strongylidae</taxon>
        <taxon>Oesophagostomum</taxon>
    </lineage>
</organism>
<reference evidence="2 3" key="1">
    <citation type="submission" date="2014-03" db="EMBL/GenBank/DDBJ databases">
        <title>Draft genome of the hookworm Oesophagostomum dentatum.</title>
        <authorList>
            <person name="Mitreva M."/>
        </authorList>
    </citation>
    <scope>NUCLEOTIDE SEQUENCE [LARGE SCALE GENOMIC DNA]</scope>
    <source>
        <strain evidence="2 3">OD-Hann</strain>
    </source>
</reference>
<sequence>MKDEEINKFASTDHWLEYFPSHCTLDLKQMVWFLHYHRRESLLRLICAMAVRKIMCCKQNRFRENYTFLSFTLNSTFKNVHLFLLSFVHFRCTVYSPNDKDGQPCKDRDRSTGECVGPQQYTLIQLQ</sequence>
<dbReference type="Proteomes" id="UP000053660">
    <property type="component" value="Unassembled WGS sequence"/>
</dbReference>
<proteinExistence type="inferred from homology"/>
<dbReference type="PANTHER" id="PTHR45794:SF1">
    <property type="entry name" value="LEUCINE--TRNA LIGASE, CYTOPLASMIC"/>
    <property type="match status" value="1"/>
</dbReference>
<dbReference type="AlphaFoldDB" id="A0A0B1RSM8"/>
<gene>
    <name evidence="2" type="ORF">OESDEN_24293</name>
</gene>
<dbReference type="GO" id="GO:0004823">
    <property type="term" value="F:leucine-tRNA ligase activity"/>
    <property type="evidence" value="ECO:0007669"/>
    <property type="project" value="InterPro"/>
</dbReference>
<protein>
    <submittedName>
        <fullName evidence="2">Uncharacterized protein</fullName>
    </submittedName>
</protein>
<keyword evidence="3" id="KW-1185">Reference proteome</keyword>
<evidence type="ECO:0000256" key="1">
    <source>
        <dbReference type="ARBA" id="ARBA00005594"/>
    </source>
</evidence>
<feature type="non-terminal residue" evidence="2">
    <location>
        <position position="127"/>
    </location>
</feature>
<dbReference type="EMBL" id="KN612103">
    <property type="protein sequence ID" value="KHJ76088.1"/>
    <property type="molecule type" value="Genomic_DNA"/>
</dbReference>
<dbReference type="PANTHER" id="PTHR45794">
    <property type="entry name" value="LEUCYL-TRNA SYNTHETASE"/>
    <property type="match status" value="1"/>
</dbReference>
<dbReference type="OrthoDB" id="10249672at2759"/>
<comment type="similarity">
    <text evidence="1">Belongs to the class-I aminoacyl-tRNA synthetase family.</text>
</comment>
<dbReference type="GO" id="GO:0005524">
    <property type="term" value="F:ATP binding"/>
    <property type="evidence" value="ECO:0007669"/>
    <property type="project" value="InterPro"/>
</dbReference>
<dbReference type="GO" id="GO:0006429">
    <property type="term" value="P:leucyl-tRNA aminoacylation"/>
    <property type="evidence" value="ECO:0007669"/>
    <property type="project" value="InterPro"/>
</dbReference>
<evidence type="ECO:0000313" key="3">
    <source>
        <dbReference type="Proteomes" id="UP000053660"/>
    </source>
</evidence>
<name>A0A0B1RSM8_OESDE</name>
<dbReference type="InterPro" id="IPR004493">
    <property type="entry name" value="Leu-tRNA-synth_Ia_arc/euk"/>
</dbReference>
<evidence type="ECO:0000313" key="2">
    <source>
        <dbReference type="EMBL" id="KHJ76088.1"/>
    </source>
</evidence>